<name>A0ABY5CYT6_9GAMM</name>
<proteinExistence type="predicted"/>
<gene>
    <name evidence="3" type="ORF">KFQ06_09615</name>
</gene>
<dbReference type="Proteomes" id="UP001056873">
    <property type="component" value="Chromosome"/>
</dbReference>
<feature type="signal peptide" evidence="2">
    <location>
        <begin position="1"/>
        <end position="19"/>
    </location>
</feature>
<evidence type="ECO:0000313" key="4">
    <source>
        <dbReference type="Proteomes" id="UP001056873"/>
    </source>
</evidence>
<feature type="chain" id="PRO_5047194000" evidence="2">
    <location>
        <begin position="20"/>
        <end position="113"/>
    </location>
</feature>
<sequence>MKRILLAGMTLCCSCFAQARVDLEYHAPPPQDSNVPEEYRKKRDELRHKVWNVDNLTRVNEQALARERQHEAAEANKRHQRHLAQQQKQQRCLRVHSKDPHRQAACFTAIPPP</sequence>
<reference evidence="3" key="1">
    <citation type="journal article" date="2022" name="BMC Genomics">
        <title>Genome sequence of the entomopathogenic Serratia entomophila isolate 626 and characterisation of the species specific itaconate degradation pathway.</title>
        <authorList>
            <person name="Vaughan A.L."/>
            <person name="Altermann E."/>
            <person name="Glare T.R."/>
            <person name="Hurst M.R.H."/>
        </authorList>
    </citation>
    <scope>NUCLEOTIDE SEQUENCE</scope>
    <source>
        <strain evidence="3">626</strain>
    </source>
</reference>
<accession>A0ABY5CYT6</accession>
<dbReference type="EMBL" id="CP074347">
    <property type="protein sequence ID" value="USV02735.1"/>
    <property type="molecule type" value="Genomic_DNA"/>
</dbReference>
<evidence type="ECO:0000313" key="3">
    <source>
        <dbReference type="EMBL" id="USV02735.1"/>
    </source>
</evidence>
<feature type="compositionally biased region" description="Basic and acidic residues" evidence="1">
    <location>
        <begin position="68"/>
        <end position="77"/>
    </location>
</feature>
<keyword evidence="4" id="KW-1185">Reference proteome</keyword>
<evidence type="ECO:0000256" key="2">
    <source>
        <dbReference type="SAM" id="SignalP"/>
    </source>
</evidence>
<organism evidence="3 4">
    <name type="scientific">Serratia entomophila</name>
    <dbReference type="NCBI Taxonomy" id="42906"/>
    <lineage>
        <taxon>Bacteria</taxon>
        <taxon>Pseudomonadati</taxon>
        <taxon>Pseudomonadota</taxon>
        <taxon>Gammaproteobacteria</taxon>
        <taxon>Enterobacterales</taxon>
        <taxon>Yersiniaceae</taxon>
        <taxon>Serratia</taxon>
    </lineage>
</organism>
<protein>
    <submittedName>
        <fullName evidence="3">Uncharacterized protein</fullName>
    </submittedName>
</protein>
<keyword evidence="2" id="KW-0732">Signal</keyword>
<feature type="region of interest" description="Disordered" evidence="1">
    <location>
        <begin position="68"/>
        <end position="87"/>
    </location>
</feature>
<evidence type="ECO:0000256" key="1">
    <source>
        <dbReference type="SAM" id="MobiDB-lite"/>
    </source>
</evidence>
<dbReference type="RefSeq" id="WP_252961760.1">
    <property type="nucleotide sequence ID" value="NZ_CAMIPH010000010.1"/>
</dbReference>